<evidence type="ECO:0000313" key="1">
    <source>
        <dbReference type="EMBL" id="OSS54524.1"/>
    </source>
</evidence>
<reference evidence="1 2" key="1">
    <citation type="journal article" date="2017" name="Genome Announc.">
        <title>Genome sequence of the saprophytic ascomycete Epicoccum nigrum ICMP 19927 strain isolated from New Zealand.</title>
        <authorList>
            <person name="Fokin M."/>
            <person name="Fleetwood D."/>
            <person name="Weir B.S."/>
            <person name="Villas-Boas S.G."/>
        </authorList>
    </citation>
    <scope>NUCLEOTIDE SEQUENCE [LARGE SCALE GENOMIC DNA]</scope>
    <source>
        <strain evidence="1 2">ICMP 19927</strain>
    </source>
</reference>
<gene>
    <name evidence="1" type="ORF">B5807_01670</name>
</gene>
<protein>
    <submittedName>
        <fullName evidence="1">Uncharacterized protein</fullName>
    </submittedName>
</protein>
<proteinExistence type="predicted"/>
<dbReference type="InParanoid" id="A0A1Y2MEG6"/>
<sequence length="134" mass="14541">MNGYAATPALADTMTKALQWFTWLARDTKHQTCTPPSAALIADERSTPHASIINHQSSAGIPNRPAFACARVLVDIDQFYDLQDPHHRAALTSNLSNTHLLGNACRSRTDDAQRSSDLDTGKHCQGLIIANSTS</sequence>
<dbReference type="AlphaFoldDB" id="A0A1Y2MEG6"/>
<dbReference type="Proteomes" id="UP000193240">
    <property type="component" value="Unassembled WGS sequence"/>
</dbReference>
<name>A0A1Y2MEG6_EPING</name>
<accession>A0A1Y2MEG6</accession>
<keyword evidence="2" id="KW-1185">Reference proteome</keyword>
<dbReference type="EMBL" id="KZ107838">
    <property type="protein sequence ID" value="OSS54524.1"/>
    <property type="molecule type" value="Genomic_DNA"/>
</dbReference>
<organism evidence="1 2">
    <name type="scientific">Epicoccum nigrum</name>
    <name type="common">Soil fungus</name>
    <name type="synonym">Epicoccum purpurascens</name>
    <dbReference type="NCBI Taxonomy" id="105696"/>
    <lineage>
        <taxon>Eukaryota</taxon>
        <taxon>Fungi</taxon>
        <taxon>Dikarya</taxon>
        <taxon>Ascomycota</taxon>
        <taxon>Pezizomycotina</taxon>
        <taxon>Dothideomycetes</taxon>
        <taxon>Pleosporomycetidae</taxon>
        <taxon>Pleosporales</taxon>
        <taxon>Pleosporineae</taxon>
        <taxon>Didymellaceae</taxon>
        <taxon>Epicoccum</taxon>
    </lineage>
</organism>
<evidence type="ECO:0000313" key="2">
    <source>
        <dbReference type="Proteomes" id="UP000193240"/>
    </source>
</evidence>